<evidence type="ECO:0000256" key="19">
    <source>
        <dbReference type="ARBA" id="ARBA00024222"/>
    </source>
</evidence>
<dbReference type="PANTHER" id="PTHR11590:SF38">
    <property type="entry name" value="PROTEIN-GLUTAMINE GAMMA-GLUTAMYLTRANSFERASE 5"/>
    <property type="match status" value="1"/>
</dbReference>
<dbReference type="EC" id="2.3.2.13" evidence="19"/>
<comment type="caution">
    <text evidence="29">The sequence shown here is derived from an EMBL/GenBank/DDBJ whole genome shotgun (WGS) entry which is preliminary data.</text>
</comment>
<evidence type="ECO:0000256" key="27">
    <source>
        <dbReference type="SAM" id="MobiDB-lite"/>
    </source>
</evidence>
<keyword evidence="14" id="KW-0265">Erythrocyte maturation</keyword>
<keyword evidence="18" id="KW-0012">Acyltransferase</keyword>
<evidence type="ECO:0000256" key="11">
    <source>
        <dbReference type="ARBA" id="ARBA00022837"/>
    </source>
</evidence>
<evidence type="ECO:0000256" key="10">
    <source>
        <dbReference type="ARBA" id="ARBA00022723"/>
    </source>
</evidence>
<dbReference type="Proteomes" id="UP000700334">
    <property type="component" value="Unassembled WGS sequence"/>
</dbReference>
<dbReference type="PANTHER" id="PTHR11590">
    <property type="entry name" value="PROTEIN-GLUTAMINE GAMMA-GLUTAMYLTRANSFERASE"/>
    <property type="match status" value="1"/>
</dbReference>
<dbReference type="FunFam" id="3.90.260.10:FF:000001">
    <property type="entry name" value="Protein-glutamine gamma-glutamyltransferase 2"/>
    <property type="match status" value="2"/>
</dbReference>
<sequence>MGLKRLIVRRGQSFTLRLHFNRPFQPGLDHITFVAETGPAPKEKLGTRATFLLTQARQGNVWSASDFTIHSNSLSVSLYTPANAIIGSYTLKIAVRGGQGHSVTYPLGTFILLFNPWSAEDDVYLPSETLLHEYIMMDYGFIYKGHEKFISPWPWNYGQFEEDIIDICFEILNKSLYFLENPAKDYSQRGDVVYVCRVVSAMINSNDDNGVLQGNWGEDYSKGVSPLEWNGSVAILRQWSARGGQPVKYGQCWVFAAVMCTVMRCLGVPTRVISNFRSAHNVDGNLTVDTYYNQTAEMLPIKKRDKIWNFHVWNECWMIRKDLPPGYNGWQVLDPTPQQTSRGLFCCGPASVKAIREGEVHLDYDTPFVYGEVNADEVIWLFRDGEAREILAHNTSSIGKEISTKMVGSDRRQNITSSYKYPEGSPEERSVFLRASQKILGPKGISSPFLDLLGSKDFQNHPAQMQLHLAQPAEWGQDLLLKLLAWRVPDKVYLRGPVTLEVHLCAQALLHKGGTREPLWRQSMLLNLDFGMKIERPLLLPYNNYRNKLTDEKLIRVSGIAEVKETGRFILILKDISLEAPHLSIEVPEKAEVGKALRVHITLTNTLTVALNNCVMVLEGSGLINGQISNHLGSLVPEHDVQIHVDLYPNKAGLRQLQVLITSNEVKEIKGYKHIFDSDHKISPSRSPLNLLSVISPRAFHLNCISQPGEVGREAWICCENSDGHQADQARNCPAGLLHCGFESIWDSWEGASSPGGLGRCFEQEGQEPAQSTPHPVCQLHLSPSGTIEHFPCPQETWNLDGSGGNLQPCSICPMPRFPFLVIALHPWAILVVTLVQEQWAAFLLGFRRLPGGLLEVVLTDLQSNLNNILHHTEEISSDRLIVRRGQAFSITLHFRNRGFQPGLDNIIFVAETGPLPDLNKGTQAVFSLAGRGSPWMASVKTNGAMSLEVSLCAPPMAAVGRYLLKVRIDSYQGSTTAYQLGEFILLFNPWCIGDAVYLDSEPQRQEYVVNDYGFIYQGNKNWIRPCPWNYGQFEENIIDICLELLDKSLNFQIDPAIDCALRGSPVYISRVVCAMINSNDDNGVLNGNWSENYSNGTNPAEWTGSVAILKQWHATGCQPVSYGQCWVFAAVMCTVMRCLGIPTRVITNFDSGHDTDGNLIIDEYYDNTGRILENKKKDTVWNFHVWDECWMARKDLPPGYGGWQVLDATPQETSNGLYCCGPASVKAIKEGEVNLNYDTPFVFSMVNADCMSWLVQGGKEQKLYRDTNSVGNFISTKSIQNDERDDITESYKYGEGSPQERQIFLKALQKLKAKRAQGTYPGGLQPSRPSPRSIEASPPPPPSHVAQVSLKFQLLDPPNMGQDIRFSLIALNMSPKFKDLKVNLSAQSLLHDGSPLPPFWQDTAFITLSPGQAKSHPCQLPYSQYRQFLSTDKLICISALGEEKSCPEKILVNKIITLAYPGIMINVLGAAIVNQPLSIQVVFSNPLSEQVADCVLTVEGSGLFKKQQRVLIGVLKPQHRASITLETVPFKSGQRQIQANLSSDKFKDIKGYKIISVEAWKRCNSTAVVSFPNTAEVLQGFQAGGKADETKQTSTGLALRKFMLHRTGSGWREESGSCGLEKGCWWQSCQLSQRPWGKKSGGFVETHSLERGKPCGGFGVLHIDWVPERKEGKQRKRGWEGEREEELNLKGKGLPRKTVAQIKHNSICRIMGSPQNTPTEMLSERKRRLSLLAPKEGKTLKGKSGHDTHTSFPGLGIKSCNFQAARNNEEHHTKAFSSRHLIVRRGQPFTISLHFRAPVHTYLQALKKVTLIAQTGEQPSTSKRTEAIFPISSLGDRKWWSAVVESRDDESWTLSMTTPADAIIGHYSLLLQVSGQKPRLLGRFTLLFNPWSREDAVFLENEAQRREYLLNQNGIIYLGTADCIETMSWDFGQFEGDVIDLSLSLLGVDKQVEEWGNPVHVACILGALLHALEEKRVLPTLQTQATQEGALLNKRRGSVPILRQWLTGHGRPVYAGQAWVLAAVACTVLRCLGIPARVITIFASAQGTGGGLLIDEYYSEEGLQNGEGQRGRIWIYQTFTECWMTRPTLPKGYGGWQIIYSTAANGGRVLETCELVPVRAVKEGTLELSPAVSDLFAAVNASCVVWKCREDGALELTNSNTKYVGNNISTKGVGSDRCEDITQNYKYPEGSLQEKEVLERVQRERMKHSKDNGIYPPSLEVADPLYLFLEAPCSLPLGGDAQLSVTLVNPSDQEKAVQLAFGVQAVYYNGVFAAELWRQKLLLTLSANLVKKITTSLSFSCFEQSPPENSFLRFTAMATHSKSSLSCFAQEDIAICRPHLAIEMPETAEQYQPLTASVSIHNSLDAPMKDCVITILGRGLIHKERSYRLGSVRPGNTLRTQFCFTPTHVGLQRLTVEMDCDMFQNLTNYRNVTVVAPELPA</sequence>
<dbReference type="Gene3D" id="3.90.260.10">
    <property type="entry name" value="Transglutaminase-like"/>
    <property type="match status" value="3"/>
</dbReference>
<proteinExistence type="inferred from homology"/>
<dbReference type="OrthoDB" id="437511at2759"/>
<comment type="cofactor">
    <cofactor evidence="1">
        <name>Ca(2+)</name>
        <dbReference type="ChEBI" id="CHEBI:29108"/>
    </cofactor>
</comment>
<keyword evidence="16" id="KW-0206">Cytoskeleton</keyword>
<dbReference type="InterPro" id="IPR008958">
    <property type="entry name" value="Transglutaminase_C"/>
</dbReference>
<evidence type="ECO:0000256" key="5">
    <source>
        <dbReference type="ARBA" id="ARBA00022475"/>
    </source>
</evidence>
<evidence type="ECO:0000313" key="30">
    <source>
        <dbReference type="Proteomes" id="UP000700334"/>
    </source>
</evidence>
<dbReference type="EMBL" id="JAGFMF010012266">
    <property type="protein sequence ID" value="KAG8505348.1"/>
    <property type="molecule type" value="Genomic_DNA"/>
</dbReference>
<protein>
    <recommendedName>
        <fullName evidence="24">Protein 4.2</fullName>
        <ecNumber evidence="19">2.3.2.13</ecNumber>
    </recommendedName>
    <alternativeName>
        <fullName evidence="25">Erythrocyte membrane protein band 4.2</fullName>
    </alternativeName>
    <alternativeName>
        <fullName evidence="23">Protein-glutamine gamma-glutamyltransferase 5</fullName>
    </alternativeName>
    <alternativeName>
        <fullName evidence="26">Transglutaminase-5</fullName>
    </alternativeName>
</protein>
<dbReference type="GO" id="GO:0005886">
    <property type="term" value="C:plasma membrane"/>
    <property type="evidence" value="ECO:0007669"/>
    <property type="project" value="UniProtKB-SubCell"/>
</dbReference>
<dbReference type="InterPro" id="IPR001102">
    <property type="entry name" value="Transglutaminase_N"/>
</dbReference>
<dbReference type="FunFam" id="2.60.40.10:FF:001480">
    <property type="entry name" value="Erythrocyte membrane protein band 4.2"/>
    <property type="match status" value="1"/>
</dbReference>
<dbReference type="InterPro" id="IPR002931">
    <property type="entry name" value="Transglutaminase-like"/>
</dbReference>
<dbReference type="SUPFAM" id="SSF54001">
    <property type="entry name" value="Cysteine proteinases"/>
    <property type="match status" value="3"/>
</dbReference>
<dbReference type="Pfam" id="PF01841">
    <property type="entry name" value="Transglut_core"/>
    <property type="match status" value="3"/>
</dbReference>
<keyword evidence="9" id="KW-0519">Myristate</keyword>
<evidence type="ECO:0000256" key="4">
    <source>
        <dbReference type="ARBA" id="ARBA00005968"/>
    </source>
</evidence>
<gene>
    <name evidence="29" type="ORF">J0S82_001152</name>
</gene>
<comment type="subcellular location">
    <subcellularLocation>
        <location evidence="2">Cell membrane</location>
    </subcellularLocation>
    <subcellularLocation>
        <location evidence="3">Cytoplasm</location>
        <location evidence="3">Cytoskeleton</location>
    </subcellularLocation>
</comment>
<evidence type="ECO:0000256" key="18">
    <source>
        <dbReference type="ARBA" id="ARBA00023315"/>
    </source>
</evidence>
<organism evidence="29 30">
    <name type="scientific">Galemys pyrenaicus</name>
    <name type="common">Iberian desman</name>
    <name type="synonym">Pyrenean desman</name>
    <dbReference type="NCBI Taxonomy" id="202257"/>
    <lineage>
        <taxon>Eukaryota</taxon>
        <taxon>Metazoa</taxon>
        <taxon>Chordata</taxon>
        <taxon>Craniata</taxon>
        <taxon>Vertebrata</taxon>
        <taxon>Euteleostomi</taxon>
        <taxon>Mammalia</taxon>
        <taxon>Eutheria</taxon>
        <taxon>Laurasiatheria</taxon>
        <taxon>Eulipotyphla</taxon>
        <taxon>Talpidae</taxon>
        <taxon>Galemys</taxon>
    </lineage>
</organism>
<evidence type="ECO:0000256" key="26">
    <source>
        <dbReference type="ARBA" id="ARBA00080450"/>
    </source>
</evidence>
<evidence type="ECO:0000256" key="7">
    <source>
        <dbReference type="ARBA" id="ARBA00022553"/>
    </source>
</evidence>
<evidence type="ECO:0000256" key="25">
    <source>
        <dbReference type="ARBA" id="ARBA00079028"/>
    </source>
</evidence>
<keyword evidence="8" id="KW-0808">Transferase</keyword>
<keyword evidence="10" id="KW-0479">Metal-binding</keyword>
<evidence type="ECO:0000256" key="16">
    <source>
        <dbReference type="ARBA" id="ARBA00023212"/>
    </source>
</evidence>
<evidence type="ECO:0000256" key="6">
    <source>
        <dbReference type="ARBA" id="ARBA00022490"/>
    </source>
</evidence>
<feature type="domain" description="Transglutaminase-like" evidence="28">
    <location>
        <begin position="1118"/>
        <end position="1211"/>
    </location>
</feature>
<dbReference type="FunFam" id="2.60.40.10:FF:000807">
    <property type="entry name" value="Protein-glutamine gamma-glutamyltransferase 5"/>
    <property type="match status" value="1"/>
</dbReference>
<feature type="compositionally biased region" description="Low complexity" evidence="27">
    <location>
        <begin position="1327"/>
        <end position="1337"/>
    </location>
</feature>
<dbReference type="InterPro" id="IPR013783">
    <property type="entry name" value="Ig-like_fold"/>
</dbReference>
<keyword evidence="6" id="KW-0963">Cytoplasm</keyword>
<keyword evidence="30" id="KW-1185">Reference proteome</keyword>
<feature type="domain" description="Transglutaminase-like" evidence="28">
    <location>
        <begin position="244"/>
        <end position="337"/>
    </location>
</feature>
<comment type="similarity">
    <text evidence="4">Belongs to the transglutaminase superfamily. Transglutaminase family.</text>
</comment>
<dbReference type="InterPro" id="IPR013808">
    <property type="entry name" value="Transglutaminase_AS"/>
</dbReference>
<keyword evidence="5" id="KW-1003">Cell membrane</keyword>
<comment type="function">
    <text evidence="21">Component of the ankyrin-1 complex, a multiprotein complex involved in the stability and shape of the erythrocyte membrane.</text>
</comment>
<reference evidence="29" key="1">
    <citation type="journal article" date="2021" name="Evol. Appl.">
        <title>The genome of the Pyrenean desman and the effects of bottlenecks and inbreeding on the genomic landscape of an endangered species.</title>
        <authorList>
            <person name="Escoda L."/>
            <person name="Castresana J."/>
        </authorList>
    </citation>
    <scope>NUCLEOTIDE SEQUENCE</scope>
    <source>
        <strain evidence="29">IBE-C5619</strain>
    </source>
</reference>
<dbReference type="FunFam" id="2.60.40.10:FF:000090">
    <property type="entry name" value="Protein-glutamine gamma-glutamyltransferase 2"/>
    <property type="match status" value="3"/>
</dbReference>
<evidence type="ECO:0000256" key="20">
    <source>
        <dbReference type="ARBA" id="ARBA00054964"/>
    </source>
</evidence>
<feature type="domain" description="Transglutaminase-like" evidence="28">
    <location>
        <begin position="2011"/>
        <end position="2104"/>
    </location>
</feature>
<keyword evidence="13" id="KW-0007">Acetylation</keyword>
<accession>A0A8J5ZQ03</accession>
<dbReference type="SUPFAM" id="SSF81296">
    <property type="entry name" value="E set domains"/>
    <property type="match status" value="3"/>
</dbReference>
<keyword evidence="7" id="KW-0597">Phosphoprotein</keyword>
<dbReference type="FunFam" id="2.60.40.10:FF:001404">
    <property type="entry name" value="Erythrocyte membrane protein band 4.2"/>
    <property type="match status" value="1"/>
</dbReference>
<dbReference type="GO" id="GO:0043249">
    <property type="term" value="P:erythrocyte maturation"/>
    <property type="evidence" value="ECO:0007669"/>
    <property type="project" value="UniProtKB-KW"/>
</dbReference>
<keyword evidence="11" id="KW-0106">Calcium</keyword>
<dbReference type="FunFam" id="2.60.40.10:FF:000278">
    <property type="entry name" value="Protein-glutamine gamma-glutamyltransferase 2"/>
    <property type="match status" value="2"/>
</dbReference>
<dbReference type="SMART" id="SM00460">
    <property type="entry name" value="TGc"/>
    <property type="match status" value="3"/>
</dbReference>
<dbReference type="SUPFAM" id="SSF49309">
    <property type="entry name" value="Transglutaminase, two C-terminal domains"/>
    <property type="match status" value="6"/>
</dbReference>
<evidence type="ECO:0000256" key="24">
    <source>
        <dbReference type="ARBA" id="ARBA00070666"/>
    </source>
</evidence>
<dbReference type="GO" id="GO:0046872">
    <property type="term" value="F:metal ion binding"/>
    <property type="evidence" value="ECO:0007669"/>
    <property type="project" value="UniProtKB-KW"/>
</dbReference>
<dbReference type="Pfam" id="PF00868">
    <property type="entry name" value="Transglut_N"/>
    <property type="match status" value="3"/>
</dbReference>
<dbReference type="GO" id="GO:0005856">
    <property type="term" value="C:cytoskeleton"/>
    <property type="evidence" value="ECO:0007669"/>
    <property type="project" value="UniProtKB-SubCell"/>
</dbReference>
<evidence type="ECO:0000256" key="3">
    <source>
        <dbReference type="ARBA" id="ARBA00004245"/>
    </source>
</evidence>
<dbReference type="InterPro" id="IPR036985">
    <property type="entry name" value="Transglutaminase-like_sf"/>
</dbReference>
<comment type="function">
    <text evidence="20">Catalyzes the cross-linking of proteins and the conjugation of polyamines to proteins. Contributes to the formation of the cornified cell envelope of keratinocytes.</text>
</comment>
<keyword evidence="12" id="KW-0133">Cell shape</keyword>
<dbReference type="FunFam" id="3.90.260.10:FF:000002">
    <property type="entry name" value="Erythrocyte membrane protein band 4.2"/>
    <property type="match status" value="1"/>
</dbReference>
<evidence type="ECO:0000256" key="15">
    <source>
        <dbReference type="ARBA" id="ARBA00023136"/>
    </source>
</evidence>
<evidence type="ECO:0000256" key="9">
    <source>
        <dbReference type="ARBA" id="ARBA00022707"/>
    </source>
</evidence>
<evidence type="ECO:0000256" key="21">
    <source>
        <dbReference type="ARBA" id="ARBA00055437"/>
    </source>
</evidence>
<dbReference type="Pfam" id="PF00927">
    <property type="entry name" value="Transglut_C"/>
    <property type="match status" value="5"/>
</dbReference>
<name>A0A8J5ZQ03_GALPY</name>
<keyword evidence="15" id="KW-0472">Membrane</keyword>
<evidence type="ECO:0000256" key="1">
    <source>
        <dbReference type="ARBA" id="ARBA00001913"/>
    </source>
</evidence>
<evidence type="ECO:0000256" key="17">
    <source>
        <dbReference type="ARBA" id="ARBA00023288"/>
    </source>
</evidence>
<evidence type="ECO:0000313" key="29">
    <source>
        <dbReference type="EMBL" id="KAG8505348.1"/>
    </source>
</evidence>
<evidence type="ECO:0000256" key="2">
    <source>
        <dbReference type="ARBA" id="ARBA00004236"/>
    </source>
</evidence>
<dbReference type="InterPro" id="IPR036238">
    <property type="entry name" value="Transglutaminase_C_sf"/>
</dbReference>
<evidence type="ECO:0000256" key="23">
    <source>
        <dbReference type="ARBA" id="ARBA00069853"/>
    </source>
</evidence>
<comment type="subunit">
    <text evidence="22">Component of the ankyrin-1 complex in the erythrocyte, composed of ANK1, RHCE, RHAG, SLC4A1, EPB42, GYPA, GYPB and AQP1. Interacts with SLC4A1 (via the cytoplasmic domain); this interaction is mediated by the SLC4A1 Band 3-I dimer. Interacts with ANK1 (via ANK 1-13 repeats). Interacts with AQP1 (via the C-terminal).</text>
</comment>
<keyword evidence="17" id="KW-0449">Lipoprotein</keyword>
<dbReference type="InterPro" id="IPR014756">
    <property type="entry name" value="Ig_E-set"/>
</dbReference>
<evidence type="ECO:0000256" key="22">
    <source>
        <dbReference type="ARBA" id="ARBA00064583"/>
    </source>
</evidence>
<dbReference type="GO" id="GO:0008360">
    <property type="term" value="P:regulation of cell shape"/>
    <property type="evidence" value="ECO:0007669"/>
    <property type="project" value="UniProtKB-KW"/>
</dbReference>
<evidence type="ECO:0000259" key="28">
    <source>
        <dbReference type="SMART" id="SM00460"/>
    </source>
</evidence>
<feature type="region of interest" description="Disordered" evidence="27">
    <location>
        <begin position="1317"/>
        <end position="1346"/>
    </location>
</feature>
<dbReference type="InterPro" id="IPR038765">
    <property type="entry name" value="Papain-like_cys_pep_sf"/>
</dbReference>
<evidence type="ECO:0000256" key="12">
    <source>
        <dbReference type="ARBA" id="ARBA00022960"/>
    </source>
</evidence>
<dbReference type="PROSITE" id="PS00547">
    <property type="entry name" value="TRANSGLUTAMINASES"/>
    <property type="match status" value="3"/>
</dbReference>
<dbReference type="InterPro" id="IPR050779">
    <property type="entry name" value="Transglutaminase"/>
</dbReference>
<evidence type="ECO:0000256" key="8">
    <source>
        <dbReference type="ARBA" id="ARBA00022679"/>
    </source>
</evidence>
<evidence type="ECO:0000256" key="14">
    <source>
        <dbReference type="ARBA" id="ARBA00023057"/>
    </source>
</evidence>
<dbReference type="Gene3D" id="2.60.40.10">
    <property type="entry name" value="Immunoglobulins"/>
    <property type="match status" value="9"/>
</dbReference>
<dbReference type="GO" id="GO:0003810">
    <property type="term" value="F:protein-glutamine gamma-glutamyltransferase activity"/>
    <property type="evidence" value="ECO:0007669"/>
    <property type="project" value="UniProtKB-EC"/>
</dbReference>
<evidence type="ECO:0000256" key="13">
    <source>
        <dbReference type="ARBA" id="ARBA00022990"/>
    </source>
</evidence>